<sequence>MRCDRRHAHVGCVHHRHTHKVDAMKTGTHGGSNIHLVRRRMTGTIRNILVSDDSELVDRNFLIVAPVSDGHSDVNVIHVTVDNVSIVRGMAINNNLDIYELIATEE</sequence>
<evidence type="ECO:0000313" key="1">
    <source>
        <dbReference type="EMBL" id="DAD86898.1"/>
    </source>
</evidence>
<reference evidence="1" key="1">
    <citation type="journal article" date="2021" name="Proc. Natl. Acad. Sci. U.S.A.">
        <title>A Catalog of Tens of Thousands of Viruses from Human Metagenomes Reveals Hidden Associations with Chronic Diseases.</title>
        <authorList>
            <person name="Tisza M.J."/>
            <person name="Buck C.B."/>
        </authorList>
    </citation>
    <scope>NUCLEOTIDE SEQUENCE</scope>
    <source>
        <strain evidence="1">Ctio73</strain>
    </source>
</reference>
<organism evidence="1">
    <name type="scientific">Siphoviridae sp. ctio73</name>
    <dbReference type="NCBI Taxonomy" id="2826435"/>
    <lineage>
        <taxon>Viruses</taxon>
        <taxon>Duplodnaviria</taxon>
        <taxon>Heunggongvirae</taxon>
        <taxon>Uroviricota</taxon>
        <taxon>Caudoviricetes</taxon>
    </lineage>
</organism>
<protein>
    <submittedName>
        <fullName evidence="1">Uncharacterized protein</fullName>
    </submittedName>
</protein>
<accession>A0A8S5MXZ2</accession>
<name>A0A8S5MXZ2_9CAUD</name>
<dbReference type="EMBL" id="BK015009">
    <property type="protein sequence ID" value="DAD86898.1"/>
    <property type="molecule type" value="Genomic_DNA"/>
</dbReference>
<proteinExistence type="predicted"/>